<proteinExistence type="predicted"/>
<evidence type="ECO:0000313" key="2">
    <source>
        <dbReference type="EMBL" id="CAG8954858.1"/>
    </source>
</evidence>
<dbReference type="AlphaFoldDB" id="A0A9N9KY02"/>
<feature type="region of interest" description="Disordered" evidence="1">
    <location>
        <begin position="175"/>
        <end position="254"/>
    </location>
</feature>
<feature type="region of interest" description="Disordered" evidence="1">
    <location>
        <begin position="1"/>
        <end position="28"/>
    </location>
</feature>
<gene>
    <name evidence="2" type="ORF">HYFRA_00008544</name>
</gene>
<dbReference type="EMBL" id="CAJVRL010000058">
    <property type="protein sequence ID" value="CAG8954858.1"/>
    <property type="molecule type" value="Genomic_DNA"/>
</dbReference>
<feature type="compositionally biased region" description="Polar residues" evidence="1">
    <location>
        <begin position="13"/>
        <end position="25"/>
    </location>
</feature>
<dbReference type="Proteomes" id="UP000696280">
    <property type="component" value="Unassembled WGS sequence"/>
</dbReference>
<accession>A0A9N9KY02</accession>
<sequence length="454" mass="51365">MASYQDELDGQAMPSQVSNNGNSIIENDPMPYDDILGFYSKLDKVDEDWAEFQRQLSLYQSIEHTGDELLHSSSNPLPEKTPHTFSDTDDMQAMARPDIHSDAMPSHTGSNSLESMRPQPNNVFTQDPPNQNTFGIGLDENRSADIDNWPEFDHMIDDEVHEYCKKVEKEIAQDLEHRQQQQQNKRKRSVQDIDDEDGEDVSNEQEELQEGPMSRSNKKAKVAKDGNGKPSMNSLLTIPSKQSLNGPPAPQKGVQKNVPVANAVAPSQMANQVPQAKPKTSAKVYRPIPRPYFDNDSLVDTQGWPVPGFKLRNNISWEFYKNAPAEQKELYAAPPGKLREDLPPLEHPQFGIREWFTNKLKWNDGPRTQAEAEDCLIEAGNTAQWEFKLWAEGLWHNQYQLDSKRCRNAWRTEKTRRAKIVAQRAAAAAAAAAAAVIVDQDQQDEVTVENEEEM</sequence>
<feature type="compositionally biased region" description="Polar residues" evidence="1">
    <location>
        <begin position="107"/>
        <end position="133"/>
    </location>
</feature>
<feature type="compositionally biased region" description="Polar residues" evidence="1">
    <location>
        <begin position="230"/>
        <end position="245"/>
    </location>
</feature>
<evidence type="ECO:0000256" key="1">
    <source>
        <dbReference type="SAM" id="MobiDB-lite"/>
    </source>
</evidence>
<name>A0A9N9KY02_9HELO</name>
<organism evidence="2 3">
    <name type="scientific">Hymenoscyphus fraxineus</name>
    <dbReference type="NCBI Taxonomy" id="746836"/>
    <lineage>
        <taxon>Eukaryota</taxon>
        <taxon>Fungi</taxon>
        <taxon>Dikarya</taxon>
        <taxon>Ascomycota</taxon>
        <taxon>Pezizomycotina</taxon>
        <taxon>Leotiomycetes</taxon>
        <taxon>Helotiales</taxon>
        <taxon>Helotiaceae</taxon>
        <taxon>Hymenoscyphus</taxon>
    </lineage>
</organism>
<feature type="region of interest" description="Disordered" evidence="1">
    <location>
        <begin position="104"/>
        <end position="133"/>
    </location>
</feature>
<reference evidence="2" key="1">
    <citation type="submission" date="2021-07" db="EMBL/GenBank/DDBJ databases">
        <authorList>
            <person name="Durling M."/>
        </authorList>
    </citation>
    <scope>NUCLEOTIDE SEQUENCE</scope>
</reference>
<comment type="caution">
    <text evidence="2">The sequence shown here is derived from an EMBL/GenBank/DDBJ whole genome shotgun (WGS) entry which is preliminary data.</text>
</comment>
<feature type="compositionally biased region" description="Acidic residues" evidence="1">
    <location>
        <begin position="192"/>
        <end position="209"/>
    </location>
</feature>
<evidence type="ECO:0000313" key="3">
    <source>
        <dbReference type="Proteomes" id="UP000696280"/>
    </source>
</evidence>
<dbReference type="OrthoDB" id="10327028at2759"/>
<protein>
    <submittedName>
        <fullName evidence="2">Uncharacterized protein</fullName>
    </submittedName>
</protein>
<keyword evidence="3" id="KW-1185">Reference proteome</keyword>